<dbReference type="PANTHER" id="PTHR35317:SF27">
    <property type="entry name" value="RETROVIRUS-RELATED POL POLYPROTEIN FROM TRANSPOSON TNT 1-94"/>
    <property type="match status" value="1"/>
</dbReference>
<gene>
    <name evidence="2" type="primary">LOC107992041</name>
</gene>
<dbReference type="Proteomes" id="UP001652600">
    <property type="component" value="Chromosome 4"/>
</dbReference>
<protein>
    <submittedName>
        <fullName evidence="2">Uncharacterized protein LOC107992041</fullName>
    </submittedName>
</protein>
<accession>A0A1S4E4G0</accession>
<dbReference type="RefSeq" id="XP_016903121.2">
    <property type="nucleotide sequence ID" value="XM_017047632.2"/>
</dbReference>
<organism evidence="1 2">
    <name type="scientific">Cucumis melo</name>
    <name type="common">Muskmelon</name>
    <dbReference type="NCBI Taxonomy" id="3656"/>
    <lineage>
        <taxon>Eukaryota</taxon>
        <taxon>Viridiplantae</taxon>
        <taxon>Streptophyta</taxon>
        <taxon>Embryophyta</taxon>
        <taxon>Tracheophyta</taxon>
        <taxon>Spermatophyta</taxon>
        <taxon>Magnoliopsida</taxon>
        <taxon>eudicotyledons</taxon>
        <taxon>Gunneridae</taxon>
        <taxon>Pentapetalae</taxon>
        <taxon>rosids</taxon>
        <taxon>fabids</taxon>
        <taxon>Cucurbitales</taxon>
        <taxon>Cucurbitaceae</taxon>
        <taxon>Benincaseae</taxon>
        <taxon>Cucumis</taxon>
    </lineage>
</organism>
<name>A0A1S4E4G0_CUCME</name>
<evidence type="ECO:0000313" key="1">
    <source>
        <dbReference type="Proteomes" id="UP001652600"/>
    </source>
</evidence>
<reference evidence="2" key="1">
    <citation type="submission" date="2025-08" db="UniProtKB">
        <authorList>
            <consortium name="RefSeq"/>
        </authorList>
    </citation>
    <scope>IDENTIFICATION</scope>
    <source>
        <tissue evidence="2">Stem</tissue>
    </source>
</reference>
<dbReference type="GeneID" id="107992041"/>
<sequence length="144" mass="16727">MKAKRVQLQGLRTEFETLRMKTSESVIDFFAKTMTIANKMQIHGEKMEDVAIMENILRSMTSKFNFVEIEDEEDDDLKAEEATIVAANKDTINTKRINFKEEEKEEERKEETITQQLTSQQKNHILNATDAINMAIINQNVEQI</sequence>
<evidence type="ECO:0000313" key="2">
    <source>
        <dbReference type="RefSeq" id="XP_016903121.2"/>
    </source>
</evidence>
<dbReference type="AlphaFoldDB" id="A0A1S4E4G0"/>
<dbReference type="Pfam" id="PF14223">
    <property type="entry name" value="Retrotran_gag_2"/>
    <property type="match status" value="1"/>
</dbReference>
<proteinExistence type="predicted"/>
<dbReference type="InParanoid" id="A0A1S4E4G0"/>
<keyword evidence="1" id="KW-1185">Reference proteome</keyword>
<dbReference type="KEGG" id="cmo:107992041"/>
<dbReference type="PANTHER" id="PTHR35317">
    <property type="entry name" value="OS04G0629600 PROTEIN"/>
    <property type="match status" value="1"/>
</dbReference>